<dbReference type="PROSITE" id="PS50977">
    <property type="entry name" value="HTH_TETR_2"/>
    <property type="match status" value="1"/>
</dbReference>
<dbReference type="KEGG" id="mmor:MMOR_10060"/>
<dbReference type="GO" id="GO:0003700">
    <property type="term" value="F:DNA-binding transcription factor activity"/>
    <property type="evidence" value="ECO:0007669"/>
    <property type="project" value="TreeGrafter"/>
</dbReference>
<dbReference type="Proteomes" id="UP000466681">
    <property type="component" value="Chromosome"/>
</dbReference>
<evidence type="ECO:0000256" key="2">
    <source>
        <dbReference type="ARBA" id="ARBA00023125"/>
    </source>
</evidence>
<evidence type="ECO:0000256" key="4">
    <source>
        <dbReference type="PROSITE-ProRule" id="PRU00335"/>
    </source>
</evidence>
<sequence length="195" mass="21133">MPIAAGSLRERGKQSRRERILESARALLRERPERTFTLPELADRAEVSIPTITNLIGNRDAIWAALADSAVATIDFGELPADPYPRVRGIIDSIVATLVTDVAVHRALIRDWNDGLHAMTTNPTREFVACFRAARDAGDLAPSAEPRRLARAMTAGLVGSLQQWGVGVLDNAAVRAQLRDIVDITFAAGRWAGGS</sequence>
<name>A0AAD1H7G5_9MYCO</name>
<feature type="domain" description="HTH tetR-type" evidence="5">
    <location>
        <begin position="14"/>
        <end position="74"/>
    </location>
</feature>
<feature type="DNA-binding region" description="H-T-H motif" evidence="4">
    <location>
        <begin position="37"/>
        <end position="56"/>
    </location>
</feature>
<dbReference type="InterPro" id="IPR050109">
    <property type="entry name" value="HTH-type_TetR-like_transc_reg"/>
</dbReference>
<dbReference type="InterPro" id="IPR001647">
    <property type="entry name" value="HTH_TetR"/>
</dbReference>
<dbReference type="PANTHER" id="PTHR30055">
    <property type="entry name" value="HTH-TYPE TRANSCRIPTIONAL REGULATOR RUTR"/>
    <property type="match status" value="1"/>
</dbReference>
<keyword evidence="2 4" id="KW-0238">DNA-binding</keyword>
<dbReference type="PANTHER" id="PTHR30055:SF234">
    <property type="entry name" value="HTH-TYPE TRANSCRIPTIONAL REGULATOR BETI"/>
    <property type="match status" value="1"/>
</dbReference>
<proteinExistence type="predicted"/>
<keyword evidence="1" id="KW-0805">Transcription regulation</keyword>
<gene>
    <name evidence="6" type="ORF">MMOR_10060</name>
</gene>
<keyword evidence="7" id="KW-1185">Reference proteome</keyword>
<dbReference type="InterPro" id="IPR009057">
    <property type="entry name" value="Homeodomain-like_sf"/>
</dbReference>
<keyword evidence="3" id="KW-0804">Transcription</keyword>
<evidence type="ECO:0000313" key="6">
    <source>
        <dbReference type="EMBL" id="BBX00070.1"/>
    </source>
</evidence>
<organism evidence="6 7">
    <name type="scientific">Mycolicibacterium moriokaense</name>
    <dbReference type="NCBI Taxonomy" id="39691"/>
    <lineage>
        <taxon>Bacteria</taxon>
        <taxon>Bacillati</taxon>
        <taxon>Actinomycetota</taxon>
        <taxon>Actinomycetes</taxon>
        <taxon>Mycobacteriales</taxon>
        <taxon>Mycobacteriaceae</taxon>
        <taxon>Mycolicibacterium</taxon>
    </lineage>
</organism>
<dbReference type="EMBL" id="AP022560">
    <property type="protein sequence ID" value="BBX00070.1"/>
    <property type="molecule type" value="Genomic_DNA"/>
</dbReference>
<evidence type="ECO:0000256" key="1">
    <source>
        <dbReference type="ARBA" id="ARBA00023015"/>
    </source>
</evidence>
<evidence type="ECO:0000313" key="7">
    <source>
        <dbReference type="Proteomes" id="UP000466681"/>
    </source>
</evidence>
<evidence type="ECO:0000259" key="5">
    <source>
        <dbReference type="PROSITE" id="PS50977"/>
    </source>
</evidence>
<dbReference type="SUPFAM" id="SSF48498">
    <property type="entry name" value="Tetracyclin repressor-like, C-terminal domain"/>
    <property type="match status" value="1"/>
</dbReference>
<accession>A0AAD1H7G5</accession>
<dbReference type="InterPro" id="IPR036271">
    <property type="entry name" value="Tet_transcr_reg_TetR-rel_C_sf"/>
</dbReference>
<evidence type="ECO:0000256" key="3">
    <source>
        <dbReference type="ARBA" id="ARBA00023163"/>
    </source>
</evidence>
<dbReference type="SUPFAM" id="SSF46689">
    <property type="entry name" value="Homeodomain-like"/>
    <property type="match status" value="1"/>
</dbReference>
<reference evidence="6 7" key="1">
    <citation type="journal article" date="2019" name="Emerg. Microbes Infect.">
        <title>Comprehensive subspecies identification of 175 nontuberculous mycobacteria species based on 7547 genomic profiles.</title>
        <authorList>
            <person name="Matsumoto Y."/>
            <person name="Kinjo T."/>
            <person name="Motooka D."/>
            <person name="Nabeya D."/>
            <person name="Jung N."/>
            <person name="Uechi K."/>
            <person name="Horii T."/>
            <person name="Iida T."/>
            <person name="Fujita J."/>
            <person name="Nakamura S."/>
        </authorList>
    </citation>
    <scope>NUCLEOTIDE SEQUENCE [LARGE SCALE GENOMIC DNA]</scope>
    <source>
        <strain evidence="6 7">JCM 6375</strain>
    </source>
</reference>
<protein>
    <recommendedName>
        <fullName evidence="5">HTH tetR-type domain-containing protein</fullName>
    </recommendedName>
</protein>
<dbReference type="AlphaFoldDB" id="A0AAD1H7G5"/>
<dbReference type="Gene3D" id="1.10.357.10">
    <property type="entry name" value="Tetracycline Repressor, domain 2"/>
    <property type="match status" value="1"/>
</dbReference>
<dbReference type="GO" id="GO:0000976">
    <property type="term" value="F:transcription cis-regulatory region binding"/>
    <property type="evidence" value="ECO:0007669"/>
    <property type="project" value="TreeGrafter"/>
</dbReference>